<evidence type="ECO:0000259" key="1">
    <source>
        <dbReference type="Pfam" id="PF01370"/>
    </source>
</evidence>
<comment type="caution">
    <text evidence="2">The sequence shown here is derived from an EMBL/GenBank/DDBJ whole genome shotgun (WGS) entry which is preliminary data.</text>
</comment>
<organism evidence="2 3">
    <name type="scientific">Alkalicaulis satelles</name>
    <dbReference type="NCBI Taxonomy" id="2609175"/>
    <lineage>
        <taxon>Bacteria</taxon>
        <taxon>Pseudomonadati</taxon>
        <taxon>Pseudomonadota</taxon>
        <taxon>Alphaproteobacteria</taxon>
        <taxon>Maricaulales</taxon>
        <taxon>Maricaulaceae</taxon>
        <taxon>Alkalicaulis</taxon>
    </lineage>
</organism>
<accession>A0A5M6ZGG6</accession>
<dbReference type="InterPro" id="IPR036291">
    <property type="entry name" value="NAD(P)-bd_dom_sf"/>
</dbReference>
<keyword evidence="3" id="KW-1185">Reference proteome</keyword>
<proteinExistence type="predicted"/>
<dbReference type="AlphaFoldDB" id="A0A5M6ZGG6"/>
<dbReference type="GO" id="GO:0004029">
    <property type="term" value="F:aldehyde dehydrogenase (NAD+) activity"/>
    <property type="evidence" value="ECO:0007669"/>
    <property type="project" value="TreeGrafter"/>
</dbReference>
<gene>
    <name evidence="2" type="ORF">F1654_08525</name>
</gene>
<dbReference type="PANTHER" id="PTHR48079:SF6">
    <property type="entry name" value="NAD(P)-BINDING DOMAIN-CONTAINING PROTEIN-RELATED"/>
    <property type="match status" value="1"/>
</dbReference>
<feature type="domain" description="NAD-dependent epimerase/dehydratase" evidence="1">
    <location>
        <begin position="12"/>
        <end position="206"/>
    </location>
</feature>
<name>A0A5M6ZGG6_9PROT</name>
<dbReference type="InterPro" id="IPR051783">
    <property type="entry name" value="NAD(P)-dependent_oxidoreduct"/>
</dbReference>
<protein>
    <submittedName>
        <fullName evidence="2">SDR family NAD(P)-dependent oxidoreductase</fullName>
    </submittedName>
</protein>
<dbReference type="Proteomes" id="UP000325122">
    <property type="component" value="Unassembled WGS sequence"/>
</dbReference>
<dbReference type="Gene3D" id="3.40.50.720">
    <property type="entry name" value="NAD(P)-binding Rossmann-like Domain"/>
    <property type="match status" value="1"/>
</dbReference>
<dbReference type="RefSeq" id="WP_150023101.1">
    <property type="nucleotide sequence ID" value="NZ_VWOJ01000002.1"/>
</dbReference>
<evidence type="ECO:0000313" key="3">
    <source>
        <dbReference type="Proteomes" id="UP000325122"/>
    </source>
</evidence>
<reference evidence="2 3" key="1">
    <citation type="submission" date="2019-09" db="EMBL/GenBank/DDBJ databases">
        <authorList>
            <person name="Kevbrin V."/>
            <person name="Grouzdev D.S."/>
        </authorList>
    </citation>
    <scope>NUCLEOTIDE SEQUENCE [LARGE SCALE GENOMIC DNA]</scope>
    <source>
        <strain evidence="2 3">G-192</strain>
    </source>
</reference>
<sequence length="287" mass="30720">MTSARSCLLIGYGYVARATARRLREAGWQVSATVRSQTSEAAVRADDVAVVRADLATMEGAAALRAAVSAHDAAISSVPPGMSGDPVLKALEDMDTGQTWLGYLSTTGVYGDRQGGWSFEWDALNPGPARSRARAEADLAWQARGARVFRLGGIYGPGRSAIDRIREGGAIAWIKPGQVFGRIHVDDIASALVLAMDRPSAHGVFNLVDDWPSDQAEVLWGAADMLGAAPPQERTFDPGEASPMLASFFSECRRVSNARAKAALGWRPAYPHWRDGLKAILVSENIN</sequence>
<evidence type="ECO:0000313" key="2">
    <source>
        <dbReference type="EMBL" id="KAA5803833.1"/>
    </source>
</evidence>
<dbReference type="EMBL" id="VWOJ01000002">
    <property type="protein sequence ID" value="KAA5803833.1"/>
    <property type="molecule type" value="Genomic_DNA"/>
</dbReference>
<dbReference type="SUPFAM" id="SSF51735">
    <property type="entry name" value="NAD(P)-binding Rossmann-fold domains"/>
    <property type="match status" value="1"/>
</dbReference>
<dbReference type="PANTHER" id="PTHR48079">
    <property type="entry name" value="PROTEIN YEEZ"/>
    <property type="match status" value="1"/>
</dbReference>
<dbReference type="GO" id="GO:0005737">
    <property type="term" value="C:cytoplasm"/>
    <property type="evidence" value="ECO:0007669"/>
    <property type="project" value="TreeGrafter"/>
</dbReference>
<dbReference type="InterPro" id="IPR001509">
    <property type="entry name" value="Epimerase_deHydtase"/>
</dbReference>
<dbReference type="Pfam" id="PF01370">
    <property type="entry name" value="Epimerase"/>
    <property type="match status" value="1"/>
</dbReference>